<dbReference type="EMBL" id="LAZR01036502">
    <property type="protein sequence ID" value="KKL24674.1"/>
    <property type="molecule type" value="Genomic_DNA"/>
</dbReference>
<comment type="caution">
    <text evidence="1">The sequence shown here is derived from an EMBL/GenBank/DDBJ whole genome shotgun (WGS) entry which is preliminary data.</text>
</comment>
<evidence type="ECO:0000313" key="1">
    <source>
        <dbReference type="EMBL" id="KKL24674.1"/>
    </source>
</evidence>
<proteinExistence type="predicted"/>
<name>A0A0F9BS00_9ZZZZ</name>
<gene>
    <name evidence="1" type="ORF">LCGC14_2412980</name>
</gene>
<protein>
    <submittedName>
        <fullName evidence="1">Uncharacterized protein</fullName>
    </submittedName>
</protein>
<dbReference type="AlphaFoldDB" id="A0A0F9BS00"/>
<accession>A0A0F9BS00</accession>
<organism evidence="1">
    <name type="scientific">marine sediment metagenome</name>
    <dbReference type="NCBI Taxonomy" id="412755"/>
    <lineage>
        <taxon>unclassified sequences</taxon>
        <taxon>metagenomes</taxon>
        <taxon>ecological metagenomes</taxon>
    </lineage>
</organism>
<sequence length="60" mass="7005">MSGTREGVNVKTHCIHGHSLDDAYIVYHQWRGAVRKMRICRPCQIARMRAQRDKKVKVNV</sequence>
<reference evidence="1" key="1">
    <citation type="journal article" date="2015" name="Nature">
        <title>Complex archaea that bridge the gap between prokaryotes and eukaryotes.</title>
        <authorList>
            <person name="Spang A."/>
            <person name="Saw J.H."/>
            <person name="Jorgensen S.L."/>
            <person name="Zaremba-Niedzwiedzka K."/>
            <person name="Martijn J."/>
            <person name="Lind A.E."/>
            <person name="van Eijk R."/>
            <person name="Schleper C."/>
            <person name="Guy L."/>
            <person name="Ettema T.J."/>
        </authorList>
    </citation>
    <scope>NUCLEOTIDE SEQUENCE</scope>
</reference>